<gene>
    <name evidence="8" type="ORF">CIB54_24515</name>
</gene>
<reference evidence="8 9" key="1">
    <citation type="submission" date="2017-08" db="EMBL/GenBank/DDBJ databases">
        <authorList>
            <person name="de Groot N.N."/>
        </authorList>
    </citation>
    <scope>NUCLEOTIDE SEQUENCE [LARGE SCALE GENOMIC DNA]</scope>
    <source>
        <strain evidence="8 9">PfR 37</strain>
    </source>
</reference>
<dbReference type="RefSeq" id="WP_101221222.1">
    <property type="nucleotide sequence ID" value="NZ_JACYMZ010000016.1"/>
</dbReference>
<evidence type="ECO:0000256" key="5">
    <source>
        <dbReference type="ARBA" id="ARBA00023136"/>
    </source>
</evidence>
<evidence type="ECO:0000313" key="9">
    <source>
        <dbReference type="Proteomes" id="UP000233564"/>
    </source>
</evidence>
<dbReference type="PANTHER" id="PTHR38459">
    <property type="entry name" value="PROPHAGE BACTOPRENOL-LINKED GLUCOSE TRANSLOCASE HOMOLOG"/>
    <property type="match status" value="1"/>
</dbReference>
<dbReference type="Proteomes" id="UP000233564">
    <property type="component" value="Unassembled WGS sequence"/>
</dbReference>
<dbReference type="InterPro" id="IPR051401">
    <property type="entry name" value="GtrA_CellWall_Glycosyl"/>
</dbReference>
<dbReference type="GO" id="GO:0005886">
    <property type="term" value="C:plasma membrane"/>
    <property type="evidence" value="ECO:0007669"/>
    <property type="project" value="TreeGrafter"/>
</dbReference>
<protein>
    <recommendedName>
        <fullName evidence="7">GtrA/DPMS transmembrane domain-containing protein</fullName>
    </recommendedName>
</protein>
<dbReference type="PANTHER" id="PTHR38459:SF1">
    <property type="entry name" value="PROPHAGE BACTOPRENOL-LINKED GLUCOSE TRANSLOCASE HOMOLOG"/>
    <property type="match status" value="1"/>
</dbReference>
<feature type="transmembrane region" description="Helical" evidence="6">
    <location>
        <begin position="111"/>
        <end position="130"/>
    </location>
</feature>
<feature type="domain" description="GtrA/DPMS transmembrane" evidence="7">
    <location>
        <begin position="18"/>
        <end position="130"/>
    </location>
</feature>
<dbReference type="Pfam" id="PF04138">
    <property type="entry name" value="GtrA_DPMS_TM"/>
    <property type="match status" value="1"/>
</dbReference>
<sequence length="137" mass="15966">MKARKSFFTSPAFLQLIRYGVVGLTNNALLYAGYLLLVYCGSGEKLAMTLIYIIGVLTSYTFNYKWTFSQKKNRGAFIRYIQMHLTGYLINFLLLYILVDKLLYPHQLVQIFAIIVVAFFGFFTCKYFVFRDKSARE</sequence>
<feature type="transmembrane region" description="Helical" evidence="6">
    <location>
        <begin position="46"/>
        <end position="64"/>
    </location>
</feature>
<evidence type="ECO:0000313" key="8">
    <source>
        <dbReference type="EMBL" id="PKH14136.1"/>
    </source>
</evidence>
<keyword evidence="3 6" id="KW-0812">Transmembrane</keyword>
<comment type="caution">
    <text evidence="8">The sequence shown here is derived from an EMBL/GenBank/DDBJ whole genome shotgun (WGS) entry which is preliminary data.</text>
</comment>
<accession>A0A2N1DW92</accession>
<keyword evidence="5 6" id="KW-0472">Membrane</keyword>
<dbReference type="EMBL" id="NVXX01000049">
    <property type="protein sequence ID" value="PKH14136.1"/>
    <property type="molecule type" value="Genomic_DNA"/>
</dbReference>
<comment type="similarity">
    <text evidence="2">Belongs to the GtrA family.</text>
</comment>
<evidence type="ECO:0000256" key="2">
    <source>
        <dbReference type="ARBA" id="ARBA00009399"/>
    </source>
</evidence>
<dbReference type="AlphaFoldDB" id="A0A2N1DW92"/>
<evidence type="ECO:0000256" key="4">
    <source>
        <dbReference type="ARBA" id="ARBA00022989"/>
    </source>
</evidence>
<comment type="subcellular location">
    <subcellularLocation>
        <location evidence="1">Membrane</location>
        <topology evidence="1">Multi-pass membrane protein</topology>
    </subcellularLocation>
</comment>
<organism evidence="8 9">
    <name type="scientific">Pseudomonas fluorescens</name>
    <dbReference type="NCBI Taxonomy" id="294"/>
    <lineage>
        <taxon>Bacteria</taxon>
        <taxon>Pseudomonadati</taxon>
        <taxon>Pseudomonadota</taxon>
        <taxon>Gammaproteobacteria</taxon>
        <taxon>Pseudomonadales</taxon>
        <taxon>Pseudomonadaceae</taxon>
        <taxon>Pseudomonas</taxon>
    </lineage>
</organism>
<evidence type="ECO:0000256" key="3">
    <source>
        <dbReference type="ARBA" id="ARBA00022692"/>
    </source>
</evidence>
<evidence type="ECO:0000256" key="6">
    <source>
        <dbReference type="SAM" id="Phobius"/>
    </source>
</evidence>
<keyword evidence="4 6" id="KW-1133">Transmembrane helix</keyword>
<evidence type="ECO:0000259" key="7">
    <source>
        <dbReference type="Pfam" id="PF04138"/>
    </source>
</evidence>
<dbReference type="InterPro" id="IPR007267">
    <property type="entry name" value="GtrA_DPMS_TM"/>
</dbReference>
<name>A0A2N1DW92_PSEFL</name>
<dbReference type="GO" id="GO:0000271">
    <property type="term" value="P:polysaccharide biosynthetic process"/>
    <property type="evidence" value="ECO:0007669"/>
    <property type="project" value="InterPro"/>
</dbReference>
<feature type="transmembrane region" description="Helical" evidence="6">
    <location>
        <begin position="12"/>
        <end position="34"/>
    </location>
</feature>
<evidence type="ECO:0000256" key="1">
    <source>
        <dbReference type="ARBA" id="ARBA00004141"/>
    </source>
</evidence>
<proteinExistence type="inferred from homology"/>
<feature type="transmembrane region" description="Helical" evidence="6">
    <location>
        <begin position="76"/>
        <end position="99"/>
    </location>
</feature>